<dbReference type="PROSITE" id="PS51352">
    <property type="entry name" value="THIOREDOXIN_2"/>
    <property type="match status" value="1"/>
</dbReference>
<dbReference type="Proteomes" id="UP000308713">
    <property type="component" value="Unassembled WGS sequence"/>
</dbReference>
<dbReference type="Gene3D" id="3.40.30.10">
    <property type="entry name" value="Glutaredoxin"/>
    <property type="match status" value="1"/>
</dbReference>
<dbReference type="OrthoDB" id="6399635at2"/>
<dbReference type="InterPro" id="IPR013766">
    <property type="entry name" value="Thioredoxin_domain"/>
</dbReference>
<dbReference type="InterPro" id="IPR036249">
    <property type="entry name" value="Thioredoxin-like_sf"/>
</dbReference>
<sequence length="448" mass="51181">MKHIILILYLIPSFLLGQHVIKGTFSPAESYNVLLLYKVTPTISEYVANAKIDDMGKFEIKLDSTIQKGVYRLVYAMPQEDYNFDVIYNGKEDVELKFNAETGVTYESSFENRLLTSYTNSMSMVTQSIGNYFRRKSRDTTALNTIFKTQRETQANYENAAKGTIALEFIKANKPYTPKGYTDIDLYIKSLKKHYFDFVDFSNPTLQSSNFLTEKTLNYVFGMSSKNADKITTFKQNIDVVSQKMKVAPIEIQRILLFDLWQQMADLKIEPVANYIAEEYLMDIAVKLNDQELLHTLILYKDLSNGTKAPDFSLEVDGKNKGLGKLSNLNVAEHYVLIFWSSGCSHCLDEVPQLKMFVDELPKVTVKVVAIGLEDEPTKWNALIPKYSDFIHVYGQGKWENHIAASYGVKSTPTYFILNKAKEILDKPEDFEAVKAFFKNKVSKISSE</sequence>
<dbReference type="PANTHER" id="PTHR42852">
    <property type="entry name" value="THIOL:DISULFIDE INTERCHANGE PROTEIN DSBE"/>
    <property type="match status" value="1"/>
</dbReference>
<evidence type="ECO:0000259" key="1">
    <source>
        <dbReference type="PROSITE" id="PS51352"/>
    </source>
</evidence>
<dbReference type="AlphaFoldDB" id="A0A5C4SN44"/>
<gene>
    <name evidence="2" type="ORF">FGF67_06815</name>
</gene>
<protein>
    <submittedName>
        <fullName evidence="2">Redoxin domain-containing protein</fullName>
    </submittedName>
</protein>
<accession>A0A5C4SN44</accession>
<feature type="domain" description="Thioredoxin" evidence="1">
    <location>
        <begin position="303"/>
        <end position="447"/>
    </location>
</feature>
<dbReference type="Pfam" id="PF13905">
    <property type="entry name" value="Thioredoxin_8"/>
    <property type="match status" value="1"/>
</dbReference>
<organism evidence="2 3">
    <name type="scientific">Allotamlana fucoidanivorans</name>
    <dbReference type="NCBI Taxonomy" id="2583814"/>
    <lineage>
        <taxon>Bacteria</taxon>
        <taxon>Pseudomonadati</taxon>
        <taxon>Bacteroidota</taxon>
        <taxon>Flavobacteriia</taxon>
        <taxon>Flavobacteriales</taxon>
        <taxon>Flavobacteriaceae</taxon>
        <taxon>Allotamlana</taxon>
    </lineage>
</organism>
<evidence type="ECO:0000313" key="2">
    <source>
        <dbReference type="EMBL" id="TNJ45415.1"/>
    </source>
</evidence>
<name>A0A5C4SN44_9FLAO</name>
<dbReference type="RefSeq" id="WP_139696052.1">
    <property type="nucleotide sequence ID" value="NZ_CP074074.1"/>
</dbReference>
<keyword evidence="3" id="KW-1185">Reference proteome</keyword>
<dbReference type="EMBL" id="VDCS01000005">
    <property type="protein sequence ID" value="TNJ45415.1"/>
    <property type="molecule type" value="Genomic_DNA"/>
</dbReference>
<dbReference type="SUPFAM" id="SSF52833">
    <property type="entry name" value="Thioredoxin-like"/>
    <property type="match status" value="1"/>
</dbReference>
<reference evidence="2 3" key="1">
    <citation type="submission" date="2019-05" db="EMBL/GenBank/DDBJ databases">
        <title>Tamlana fucoidanivorans sp. nov., isolated from the surface of algae collected from Fujian province in China.</title>
        <authorList>
            <person name="Li J."/>
        </authorList>
    </citation>
    <scope>NUCLEOTIDE SEQUENCE [LARGE SCALE GENOMIC DNA]</scope>
    <source>
        <strain evidence="2 3">CW2-9</strain>
    </source>
</reference>
<dbReference type="InterPro" id="IPR050553">
    <property type="entry name" value="Thioredoxin_ResA/DsbE_sf"/>
</dbReference>
<dbReference type="PANTHER" id="PTHR42852:SF13">
    <property type="entry name" value="PROTEIN DIPZ"/>
    <property type="match status" value="1"/>
</dbReference>
<evidence type="ECO:0000313" key="3">
    <source>
        <dbReference type="Proteomes" id="UP000308713"/>
    </source>
</evidence>
<comment type="caution">
    <text evidence="2">The sequence shown here is derived from an EMBL/GenBank/DDBJ whole genome shotgun (WGS) entry which is preliminary data.</text>
</comment>
<dbReference type="InterPro" id="IPR012336">
    <property type="entry name" value="Thioredoxin-like_fold"/>
</dbReference>
<proteinExistence type="predicted"/>